<organism evidence="2 3">
    <name type="scientific">Trichobilharzia regenti</name>
    <name type="common">Nasal bird schistosome</name>
    <dbReference type="NCBI Taxonomy" id="157069"/>
    <lineage>
        <taxon>Eukaryota</taxon>
        <taxon>Metazoa</taxon>
        <taxon>Spiralia</taxon>
        <taxon>Lophotrochozoa</taxon>
        <taxon>Platyhelminthes</taxon>
        <taxon>Trematoda</taxon>
        <taxon>Digenea</taxon>
        <taxon>Strigeidida</taxon>
        <taxon>Schistosomatoidea</taxon>
        <taxon>Schistosomatidae</taxon>
        <taxon>Trichobilharzia</taxon>
    </lineage>
</organism>
<sequence length="233" mass="25965">MDAKHKSPSSKGLLESGGNGCRSLPPVGCHLAPGTYEISGSIQDLLNKRVSSRGPYDLLTGPRNNESVSEYPEPGTYPISSFTSDLLKPDKRYAGKFRRLIDENRKSDKFYSSSMQNKIIASKLGPGYYNPKYPNEERNSFNNQAPSFLSSSSRDAYSLFSVRRTPVGPGRYDSDRYDQSRCISGAVCSFDSTSSARLSLKEARKIRERLRPINVQVCQKFSNTNQRTIPLIA</sequence>
<dbReference type="Proteomes" id="UP000050795">
    <property type="component" value="Unassembled WGS sequence"/>
</dbReference>
<evidence type="ECO:0000313" key="3">
    <source>
        <dbReference type="WBParaSite" id="TREG1_7380.1"/>
    </source>
</evidence>
<dbReference type="Pfam" id="PF07004">
    <property type="entry name" value="SHIPPO-rpt"/>
    <property type="match status" value="1"/>
</dbReference>
<name>A0AA85K8I5_TRIRE</name>
<keyword evidence="2" id="KW-1185">Reference proteome</keyword>
<dbReference type="PANTHER" id="PTHR34914:SF1">
    <property type="entry name" value="LYMPHOCYTE EXPANSION MOLECULE"/>
    <property type="match status" value="1"/>
</dbReference>
<dbReference type="PANTHER" id="PTHR34914">
    <property type="entry name" value="LYMPHOCYTE EXPANSION MOLECULE"/>
    <property type="match status" value="1"/>
</dbReference>
<reference evidence="2" key="1">
    <citation type="submission" date="2022-06" db="EMBL/GenBank/DDBJ databases">
        <authorList>
            <person name="Berger JAMES D."/>
            <person name="Berger JAMES D."/>
        </authorList>
    </citation>
    <scope>NUCLEOTIDE SEQUENCE [LARGE SCALE GENOMIC DNA]</scope>
</reference>
<dbReference type="InterPro" id="IPR033557">
    <property type="entry name" value="CIMAP2"/>
</dbReference>
<reference evidence="3" key="2">
    <citation type="submission" date="2023-11" db="UniProtKB">
        <authorList>
            <consortium name="WormBaseParasite"/>
        </authorList>
    </citation>
    <scope>IDENTIFICATION</scope>
</reference>
<evidence type="ECO:0000256" key="1">
    <source>
        <dbReference type="SAM" id="MobiDB-lite"/>
    </source>
</evidence>
<feature type="region of interest" description="Disordered" evidence="1">
    <location>
        <begin position="1"/>
        <end position="20"/>
    </location>
</feature>
<dbReference type="AlphaFoldDB" id="A0AA85K8I5"/>
<feature type="region of interest" description="Disordered" evidence="1">
    <location>
        <begin position="54"/>
        <end position="75"/>
    </location>
</feature>
<dbReference type="WBParaSite" id="TREG1_7380.1">
    <property type="protein sequence ID" value="TREG1_7380.1"/>
    <property type="gene ID" value="TREG1_7380"/>
</dbReference>
<evidence type="ECO:0000313" key="2">
    <source>
        <dbReference type="Proteomes" id="UP000050795"/>
    </source>
</evidence>
<accession>A0AA85K8I5</accession>
<proteinExistence type="predicted"/>
<dbReference type="InterPro" id="IPR010736">
    <property type="entry name" value="SHIPPO-rpt"/>
</dbReference>
<protein>
    <submittedName>
        <fullName evidence="3">Uncharacterized protein</fullName>
    </submittedName>
</protein>